<organism evidence="2 3">
    <name type="scientific">Physocladia obscura</name>
    <dbReference type="NCBI Taxonomy" id="109957"/>
    <lineage>
        <taxon>Eukaryota</taxon>
        <taxon>Fungi</taxon>
        <taxon>Fungi incertae sedis</taxon>
        <taxon>Chytridiomycota</taxon>
        <taxon>Chytridiomycota incertae sedis</taxon>
        <taxon>Chytridiomycetes</taxon>
        <taxon>Chytridiales</taxon>
        <taxon>Chytriomycetaceae</taxon>
        <taxon>Physocladia</taxon>
    </lineage>
</organism>
<feature type="compositionally biased region" description="Basic and acidic residues" evidence="1">
    <location>
        <begin position="7"/>
        <end position="16"/>
    </location>
</feature>
<comment type="caution">
    <text evidence="2">The sequence shown here is derived from an EMBL/GenBank/DDBJ whole genome shotgun (WGS) entry which is preliminary data.</text>
</comment>
<evidence type="ECO:0000313" key="3">
    <source>
        <dbReference type="Proteomes" id="UP001211907"/>
    </source>
</evidence>
<evidence type="ECO:0008006" key="4">
    <source>
        <dbReference type="Google" id="ProtNLM"/>
    </source>
</evidence>
<gene>
    <name evidence="2" type="ORF">HK100_003815</name>
</gene>
<dbReference type="AlphaFoldDB" id="A0AAD5STM9"/>
<feature type="region of interest" description="Disordered" evidence="1">
    <location>
        <begin position="1"/>
        <end position="34"/>
    </location>
</feature>
<feature type="compositionally biased region" description="Polar residues" evidence="1">
    <location>
        <begin position="23"/>
        <end position="34"/>
    </location>
</feature>
<dbReference type="EMBL" id="JADGJH010001982">
    <property type="protein sequence ID" value="KAJ3105858.1"/>
    <property type="molecule type" value="Genomic_DNA"/>
</dbReference>
<dbReference type="Proteomes" id="UP001211907">
    <property type="component" value="Unassembled WGS sequence"/>
</dbReference>
<evidence type="ECO:0000313" key="2">
    <source>
        <dbReference type="EMBL" id="KAJ3105858.1"/>
    </source>
</evidence>
<protein>
    <recommendedName>
        <fullName evidence="4">Nudix hydrolase domain-containing protein</fullName>
    </recommendedName>
</protein>
<reference evidence="2" key="1">
    <citation type="submission" date="2020-05" db="EMBL/GenBank/DDBJ databases">
        <title>Phylogenomic resolution of chytrid fungi.</title>
        <authorList>
            <person name="Stajich J.E."/>
            <person name="Amses K."/>
            <person name="Simmons R."/>
            <person name="Seto K."/>
            <person name="Myers J."/>
            <person name="Bonds A."/>
            <person name="Quandt C.A."/>
            <person name="Barry K."/>
            <person name="Liu P."/>
            <person name="Grigoriev I."/>
            <person name="Longcore J.E."/>
            <person name="James T.Y."/>
        </authorList>
    </citation>
    <scope>NUCLEOTIDE SEQUENCE</scope>
    <source>
        <strain evidence="2">JEL0513</strain>
    </source>
</reference>
<name>A0AAD5STM9_9FUNG</name>
<feature type="non-terminal residue" evidence="2">
    <location>
        <position position="348"/>
    </location>
</feature>
<keyword evidence="3" id="KW-1185">Reference proteome</keyword>
<dbReference type="Gene3D" id="3.90.79.10">
    <property type="entry name" value="Nucleoside Triphosphate Pyrophosphohydrolase"/>
    <property type="match status" value="1"/>
</dbReference>
<proteinExistence type="predicted"/>
<accession>A0AAD5STM9</accession>
<sequence>MASQPPKRRETDDGRSHSRGHNKNQIEVQTTFNSVRAKGRLKAPEIKNRGSLSPKYYYFEAQSGNVISNSSASLSDDAETKYYTVAADMLVFNASCSHVLLIFRCPHDKRDGRKCADNVLDQSSFQYKGCLATPGGFFDAVHDYDDKTPDFRKSALRELNEECNNLLDGSQAPPHDAVIYIGPEFNNFRDIRWFTSTNYVPTLATQYATILPGVTNEFPPVKGSDDACGTAYWVDLKIIEYVYKKYKNVYDSFDVEYDEAAFQNFVNTSFVLDKNGKPRNKLKSENTLLNNLDEKLFVVNFETDRDYHFTDFAFDHVKNIVKAKRHFNSPGLRSLPRAKTTAPKRTSR</sequence>
<evidence type="ECO:0000256" key="1">
    <source>
        <dbReference type="SAM" id="MobiDB-lite"/>
    </source>
</evidence>